<evidence type="ECO:0000256" key="2">
    <source>
        <dbReference type="SAM" id="MobiDB-lite"/>
    </source>
</evidence>
<dbReference type="InterPro" id="IPR042100">
    <property type="entry name" value="Bug_dom1"/>
</dbReference>
<dbReference type="Gene3D" id="3.40.190.10">
    <property type="entry name" value="Periplasmic binding protein-like II"/>
    <property type="match status" value="1"/>
</dbReference>
<dbReference type="InterPro" id="IPR005064">
    <property type="entry name" value="BUG"/>
</dbReference>
<dbReference type="EMBL" id="AF029344">
    <property type="protein sequence ID" value="AAK81660.1"/>
    <property type="molecule type" value="Genomic_DNA"/>
</dbReference>
<protein>
    <submittedName>
        <fullName evidence="3">Uncharacterized protein</fullName>
    </submittedName>
</protein>
<dbReference type="Gene3D" id="3.40.190.150">
    <property type="entry name" value="Bordetella uptake gene, domain 1"/>
    <property type="match status" value="1"/>
</dbReference>
<dbReference type="AlphaFoldDB" id="Q93L31"/>
<sequence>MNARRTQYLVSQRTNNTIERLPYQACAADALASGGGRHWGFPLFNLVGRITNIAACCGDWRIRDDEIGTTKHPVDLCHGGPVGCGAIPGATCSPGGALRARGRHRQHCPAASREAGRAPGPAGHCREQGRGQRHHWLGRSGQVAGRWVHPPVGRTGTPSRQSEPVPEDALPAVQGIRAGRQGLVRGLGARHRRRGVERRAQGLVGERQGQAWPTEHRQCRKGSPQHICAGLFARSAGITVNNIPYKGAAPAITDVLSGNVQALCDNVGTVRSFIQSGKLNALAVSTRQRAQALPDVPTFEEQGLAGIDFSLWFMLVAPAGTPADVVGVSSFSVQ</sequence>
<feature type="region of interest" description="Disordered" evidence="2">
    <location>
        <begin position="106"/>
        <end position="131"/>
    </location>
</feature>
<accession>Q93L31</accession>
<dbReference type="PANTHER" id="PTHR42928:SF5">
    <property type="entry name" value="BLR1237 PROTEIN"/>
    <property type="match status" value="1"/>
</dbReference>
<dbReference type="PANTHER" id="PTHR42928">
    <property type="entry name" value="TRICARBOXYLATE-BINDING PROTEIN"/>
    <property type="match status" value="1"/>
</dbReference>
<geneLocation type="plasmid" evidence="3">
    <name>pIJB1</name>
</geneLocation>
<organism evidence="3">
    <name type="scientific">Burkholderia cepacia</name>
    <name type="common">Pseudomonas cepacia</name>
    <dbReference type="NCBI Taxonomy" id="292"/>
    <lineage>
        <taxon>Bacteria</taxon>
        <taxon>Pseudomonadati</taxon>
        <taxon>Pseudomonadota</taxon>
        <taxon>Betaproteobacteria</taxon>
        <taxon>Burkholderiales</taxon>
        <taxon>Burkholderiaceae</taxon>
        <taxon>Burkholderia</taxon>
        <taxon>Burkholderia cepacia complex</taxon>
    </lineage>
</organism>
<comment type="similarity">
    <text evidence="1">Belongs to the UPF0065 (bug) family.</text>
</comment>
<reference evidence="3" key="2">
    <citation type="submission" date="2001-07" db="EMBL/GenBank/DDBJ databases">
        <title>Sequence analysis and idenification of catabolic genes on plasmid pIJB1 from Burkholderia cepacia 2a.</title>
        <authorList>
            <person name="Poh R.P.C."/>
            <person name="Smith A.R.W."/>
            <person name="Bruce I.J."/>
        </authorList>
    </citation>
    <scope>NUCLEOTIDE SEQUENCE</scope>
    <source>
        <strain evidence="3">2A</strain>
        <plasmid evidence="3">pIJB1</plasmid>
    </source>
</reference>
<feature type="region of interest" description="Disordered" evidence="2">
    <location>
        <begin position="145"/>
        <end position="167"/>
    </location>
</feature>
<evidence type="ECO:0000256" key="1">
    <source>
        <dbReference type="ARBA" id="ARBA00006987"/>
    </source>
</evidence>
<reference evidence="3" key="1">
    <citation type="journal article" date="2001" name="Microbios">
        <title>2,4-dichlorophenoxyacetate/alpha-ketoglutarate dioxygenases from Burkholderia cepacia 2a and Ralstonia eutropha JMP134.</title>
        <authorList>
            <person name="Poh R."/>
            <person name="Xia X."/>
            <person name="Bruce I.J."/>
            <person name="Smith A.R."/>
        </authorList>
    </citation>
    <scope>NUCLEOTIDE SEQUENCE</scope>
    <source>
        <strain evidence="3">2A</strain>
        <plasmid evidence="3">pIJB1</plasmid>
    </source>
</reference>
<reference evidence="3" key="3">
    <citation type="journal article" date="2002" name="Plasmid">
        <title>Complete characterisation of Tn5530 from Burkholderia cepacia strain 2a (pIJB1) and studies of 2,4-dichlorophenoxyacetate uptake by the organism.</title>
        <authorList>
            <person name="Poh R.P.-C."/>
            <person name="Smith A.R.W."/>
            <person name="Bruce I.J."/>
        </authorList>
    </citation>
    <scope>NUCLEOTIDE SEQUENCE</scope>
    <source>
        <strain evidence="3">2A</strain>
        <plasmid evidence="3">pIJB1</plasmid>
    </source>
</reference>
<evidence type="ECO:0000313" key="3">
    <source>
        <dbReference type="EMBL" id="AAK81660.1"/>
    </source>
</evidence>
<keyword evidence="3" id="KW-0614">Plasmid</keyword>
<name>Q93L31_BURCE</name>
<dbReference type="Pfam" id="PF03401">
    <property type="entry name" value="TctC"/>
    <property type="match status" value="1"/>
</dbReference>
<proteinExistence type="inferred from homology"/>